<sequence>MTVHHVVAVVAVVAPIRGKTCRGSMYATRNPSHESSGHLDKVEAVTSARRAAPSGSHTLSGETLFGAWQQKSGSSTSVANS</sequence>
<dbReference type="HOGENOM" id="CLU_2573722_0_0_1"/>
<accession>M2QUF6</accession>
<dbReference type="OMA" id="MYATRNP"/>
<feature type="compositionally biased region" description="Basic and acidic residues" evidence="1">
    <location>
        <begin position="31"/>
        <end position="43"/>
    </location>
</feature>
<evidence type="ECO:0000256" key="1">
    <source>
        <dbReference type="SAM" id="MobiDB-lite"/>
    </source>
</evidence>
<dbReference type="GeneID" id="19135408"/>
<keyword evidence="3" id="KW-1185">Reference proteome</keyword>
<reference evidence="2 3" key="1">
    <citation type="journal article" date="2012" name="PLoS Pathog.">
        <title>Diverse lifestyles and strategies of plant pathogenesis encoded in the genomes of eighteen Dothideomycetes fungi.</title>
        <authorList>
            <person name="Ohm R.A."/>
            <person name="Feau N."/>
            <person name="Henrissat B."/>
            <person name="Schoch C.L."/>
            <person name="Horwitz B.A."/>
            <person name="Barry K.W."/>
            <person name="Condon B.J."/>
            <person name="Copeland A.C."/>
            <person name="Dhillon B."/>
            <person name="Glaser F."/>
            <person name="Hesse C.N."/>
            <person name="Kosti I."/>
            <person name="LaButti K."/>
            <person name="Lindquist E.A."/>
            <person name="Lucas S."/>
            <person name="Salamov A.A."/>
            <person name="Bradshaw R.E."/>
            <person name="Ciuffetti L."/>
            <person name="Hamelin R.C."/>
            <person name="Kema G.H.J."/>
            <person name="Lawrence C."/>
            <person name="Scott J.A."/>
            <person name="Spatafora J.W."/>
            <person name="Turgeon B.G."/>
            <person name="de Wit P.J.G.M."/>
            <person name="Zhong S."/>
            <person name="Goodwin S.B."/>
            <person name="Grigoriev I.V."/>
        </authorList>
    </citation>
    <scope>NUCLEOTIDE SEQUENCE [LARGE SCALE GENOMIC DNA]</scope>
    <source>
        <strain evidence="3">ND90Pr / ATCC 201652</strain>
    </source>
</reference>
<dbReference type="KEGG" id="bsc:COCSADRAFT_259471"/>
<dbReference type="Proteomes" id="UP000016934">
    <property type="component" value="Unassembled WGS sequence"/>
</dbReference>
<dbReference type="OrthoDB" id="10324938at2759"/>
<protein>
    <submittedName>
        <fullName evidence="2">Uncharacterized protein</fullName>
    </submittedName>
</protein>
<evidence type="ECO:0000313" key="3">
    <source>
        <dbReference type="Proteomes" id="UP000016934"/>
    </source>
</evidence>
<feature type="compositionally biased region" description="Polar residues" evidence="1">
    <location>
        <begin position="69"/>
        <end position="81"/>
    </location>
</feature>
<reference evidence="3" key="2">
    <citation type="journal article" date="2013" name="PLoS Genet.">
        <title>Comparative genome structure, secondary metabolite, and effector coding capacity across Cochliobolus pathogens.</title>
        <authorList>
            <person name="Condon B.J."/>
            <person name="Leng Y."/>
            <person name="Wu D."/>
            <person name="Bushley K.E."/>
            <person name="Ohm R.A."/>
            <person name="Otillar R."/>
            <person name="Martin J."/>
            <person name="Schackwitz W."/>
            <person name="Grimwood J."/>
            <person name="MohdZainudin N."/>
            <person name="Xue C."/>
            <person name="Wang R."/>
            <person name="Manning V.A."/>
            <person name="Dhillon B."/>
            <person name="Tu Z.J."/>
            <person name="Steffenson B.J."/>
            <person name="Salamov A."/>
            <person name="Sun H."/>
            <person name="Lowry S."/>
            <person name="LaButti K."/>
            <person name="Han J."/>
            <person name="Copeland A."/>
            <person name="Lindquist E."/>
            <person name="Barry K."/>
            <person name="Schmutz J."/>
            <person name="Baker S.E."/>
            <person name="Ciuffetti L.M."/>
            <person name="Grigoriev I.V."/>
            <person name="Zhong S."/>
            <person name="Turgeon B.G."/>
        </authorList>
    </citation>
    <scope>NUCLEOTIDE SEQUENCE [LARGE SCALE GENOMIC DNA]</scope>
    <source>
        <strain evidence="3">ND90Pr / ATCC 201652</strain>
    </source>
</reference>
<organism evidence="2 3">
    <name type="scientific">Cochliobolus sativus (strain ND90Pr / ATCC 201652)</name>
    <name type="common">Common root rot and spot blotch fungus</name>
    <name type="synonym">Bipolaris sorokiniana</name>
    <dbReference type="NCBI Taxonomy" id="665912"/>
    <lineage>
        <taxon>Eukaryota</taxon>
        <taxon>Fungi</taxon>
        <taxon>Dikarya</taxon>
        <taxon>Ascomycota</taxon>
        <taxon>Pezizomycotina</taxon>
        <taxon>Dothideomycetes</taxon>
        <taxon>Pleosporomycetidae</taxon>
        <taxon>Pleosporales</taxon>
        <taxon>Pleosporineae</taxon>
        <taxon>Pleosporaceae</taxon>
        <taxon>Bipolaris</taxon>
    </lineage>
</organism>
<dbReference type="EMBL" id="KB445654">
    <property type="protein sequence ID" value="EMD58774.1"/>
    <property type="molecule type" value="Genomic_DNA"/>
</dbReference>
<feature type="region of interest" description="Disordered" evidence="1">
    <location>
        <begin position="26"/>
        <end position="81"/>
    </location>
</feature>
<dbReference type="RefSeq" id="XP_007705278.1">
    <property type="nucleotide sequence ID" value="XM_007707088.1"/>
</dbReference>
<evidence type="ECO:0000313" key="2">
    <source>
        <dbReference type="EMBL" id="EMD58774.1"/>
    </source>
</evidence>
<dbReference type="AlphaFoldDB" id="M2QUF6"/>
<proteinExistence type="predicted"/>
<gene>
    <name evidence="2" type="ORF">COCSADRAFT_259471</name>
</gene>
<name>M2QUF6_COCSN</name>